<organism evidence="1 2">
    <name type="scientific">Tessaracoccus oleiagri</name>
    <dbReference type="NCBI Taxonomy" id="686624"/>
    <lineage>
        <taxon>Bacteria</taxon>
        <taxon>Bacillati</taxon>
        <taxon>Actinomycetota</taxon>
        <taxon>Actinomycetes</taxon>
        <taxon>Propionibacteriales</taxon>
        <taxon>Propionibacteriaceae</taxon>
        <taxon>Tessaracoccus</taxon>
    </lineage>
</organism>
<accession>A0A1G9L5G5</accession>
<evidence type="ECO:0000313" key="2">
    <source>
        <dbReference type="Proteomes" id="UP000199475"/>
    </source>
</evidence>
<dbReference type="Proteomes" id="UP000199475">
    <property type="component" value="Unassembled WGS sequence"/>
</dbReference>
<dbReference type="RefSeq" id="WP_093251650.1">
    <property type="nucleotide sequence ID" value="NZ_FNGP01000003.1"/>
</dbReference>
<proteinExistence type="predicted"/>
<gene>
    <name evidence="1" type="ORF">SAMN04488242_2042</name>
</gene>
<dbReference type="AlphaFoldDB" id="A0A1G9L5G5"/>
<protein>
    <submittedName>
        <fullName evidence="1">Uncharacterized protein</fullName>
    </submittedName>
</protein>
<dbReference type="STRING" id="686624.SAMN04488242_2042"/>
<keyword evidence="2" id="KW-1185">Reference proteome</keyword>
<evidence type="ECO:0000313" key="1">
    <source>
        <dbReference type="EMBL" id="SDL57248.1"/>
    </source>
</evidence>
<dbReference type="EMBL" id="FNGP01000003">
    <property type="protein sequence ID" value="SDL57248.1"/>
    <property type="molecule type" value="Genomic_DNA"/>
</dbReference>
<reference evidence="1 2" key="1">
    <citation type="submission" date="2016-10" db="EMBL/GenBank/DDBJ databases">
        <authorList>
            <person name="de Groot N.N."/>
        </authorList>
    </citation>
    <scope>NUCLEOTIDE SEQUENCE [LARGE SCALE GENOMIC DNA]</scope>
    <source>
        <strain evidence="1 2">CGMCC 1.9159</strain>
    </source>
</reference>
<name>A0A1G9L5G5_9ACTN</name>
<sequence length="97" mass="11393">MSTVAWKFTDFLHLPHRVRAAAPTVVIPVVDEAPTVEEPARSGAWSRWFAWLRRPDDPLPYEPNSAEAHLRNESYRHNIESMRRSEAMRYMSMRSIR</sequence>